<keyword evidence="2" id="KW-1185">Reference proteome</keyword>
<dbReference type="EMBL" id="JAFBCF010000001">
    <property type="protein sequence ID" value="MBM7798443.1"/>
    <property type="molecule type" value="Genomic_DNA"/>
</dbReference>
<name>A0ABS2RI99_9ACTN</name>
<gene>
    <name evidence="1" type="ORF">JOE57_001364</name>
</gene>
<proteinExistence type="predicted"/>
<protein>
    <recommendedName>
        <fullName evidence="3">Methyltransferase domain-containing protein</fullName>
    </recommendedName>
</protein>
<evidence type="ECO:0000313" key="1">
    <source>
        <dbReference type="EMBL" id="MBM7798443.1"/>
    </source>
</evidence>
<dbReference type="InterPro" id="IPR029063">
    <property type="entry name" value="SAM-dependent_MTases_sf"/>
</dbReference>
<dbReference type="SUPFAM" id="SSF53335">
    <property type="entry name" value="S-adenosyl-L-methionine-dependent methyltransferases"/>
    <property type="match status" value="1"/>
</dbReference>
<dbReference type="Gene3D" id="3.40.50.150">
    <property type="entry name" value="Vaccinia Virus protein VP39"/>
    <property type="match status" value="1"/>
</dbReference>
<reference evidence="1 2" key="1">
    <citation type="submission" date="2021-01" db="EMBL/GenBank/DDBJ databases">
        <title>Sequencing the genomes of 1000 actinobacteria strains.</title>
        <authorList>
            <person name="Klenk H.-P."/>
        </authorList>
    </citation>
    <scope>NUCLEOTIDE SEQUENCE [LARGE SCALE GENOMIC DNA]</scope>
    <source>
        <strain evidence="1 2">DSM 18662</strain>
    </source>
</reference>
<dbReference type="RefSeq" id="WP_204916981.1">
    <property type="nucleotide sequence ID" value="NZ_BAAAQP010000008.1"/>
</dbReference>
<accession>A0ABS2RI99</accession>
<comment type="caution">
    <text evidence="1">The sequence shown here is derived from an EMBL/GenBank/DDBJ whole genome shotgun (WGS) entry which is preliminary data.</text>
</comment>
<dbReference type="Proteomes" id="UP000704762">
    <property type="component" value="Unassembled WGS sequence"/>
</dbReference>
<organism evidence="1 2">
    <name type="scientific">Microlunatus panaciterrae</name>
    <dbReference type="NCBI Taxonomy" id="400768"/>
    <lineage>
        <taxon>Bacteria</taxon>
        <taxon>Bacillati</taxon>
        <taxon>Actinomycetota</taxon>
        <taxon>Actinomycetes</taxon>
        <taxon>Propionibacteriales</taxon>
        <taxon>Propionibacteriaceae</taxon>
        <taxon>Microlunatus</taxon>
    </lineage>
</organism>
<evidence type="ECO:0000313" key="2">
    <source>
        <dbReference type="Proteomes" id="UP000704762"/>
    </source>
</evidence>
<sequence>MEYDAGLAERAREAIEGSQARLQVRCADAAASSIYADTVPADLVLTCGVFGNISDQDVRATIAALPQLCGPGAQVIWTRHRREPDLTPQIRSWFRTAEFEEVCFVSPGNDSWSVGVHEFAGTPQPLDANAHWFTFVR</sequence>
<evidence type="ECO:0008006" key="3">
    <source>
        <dbReference type="Google" id="ProtNLM"/>
    </source>
</evidence>